<dbReference type="Proteomes" id="UP000095350">
    <property type="component" value="Unassembled WGS sequence"/>
</dbReference>
<dbReference type="RefSeq" id="WP_006856490.1">
    <property type="nucleotide sequence ID" value="NZ_CABIYH010000009.1"/>
</dbReference>
<dbReference type="PaxDb" id="166486-ERS852572_01373"/>
<gene>
    <name evidence="5" type="ORF">DW264_03525</name>
    <name evidence="4" type="ORF">DW856_12290</name>
    <name evidence="3" type="ORF">DW927_13070</name>
    <name evidence="6" type="ORF">DWZ31_09265</name>
    <name evidence="1" type="ORF">ERS852572_01373</name>
    <name evidence="2" type="ORF">GCK47_07755</name>
</gene>
<dbReference type="EMBL" id="WGGT01000007">
    <property type="protein sequence ID" value="MVQ45599.1"/>
    <property type="molecule type" value="Genomic_DNA"/>
</dbReference>
<dbReference type="EMBL" id="QRID01000003">
    <property type="protein sequence ID" value="RHG29863.1"/>
    <property type="molecule type" value="Genomic_DNA"/>
</dbReference>
<dbReference type="EMBL" id="QRQN01000009">
    <property type="protein sequence ID" value="RHN08491.1"/>
    <property type="molecule type" value="Genomic_DNA"/>
</dbReference>
<reference evidence="1 7" key="1">
    <citation type="submission" date="2015-09" db="EMBL/GenBank/DDBJ databases">
        <authorList>
            <consortium name="Pathogen Informatics"/>
        </authorList>
    </citation>
    <scope>NUCLEOTIDE SEQUENCE [LARGE SCALE GENOMIC DNA]</scope>
    <source>
        <strain evidence="1 7">2789STDY5834960</strain>
    </source>
</reference>
<organism evidence="1 7">
    <name type="scientific">Roseburia intestinalis</name>
    <dbReference type="NCBI Taxonomy" id="166486"/>
    <lineage>
        <taxon>Bacteria</taxon>
        <taxon>Bacillati</taxon>
        <taxon>Bacillota</taxon>
        <taxon>Clostridia</taxon>
        <taxon>Lachnospirales</taxon>
        <taxon>Lachnospiraceae</taxon>
        <taxon>Roseburia</taxon>
    </lineage>
</organism>
<evidence type="ECO:0000313" key="6">
    <source>
        <dbReference type="EMBL" id="RHN08491.1"/>
    </source>
</evidence>
<evidence type="ECO:0000313" key="8">
    <source>
        <dbReference type="Proteomes" id="UP000283513"/>
    </source>
</evidence>
<evidence type="ECO:0000313" key="9">
    <source>
        <dbReference type="Proteomes" id="UP000283586"/>
    </source>
</evidence>
<evidence type="ECO:0000313" key="3">
    <source>
        <dbReference type="EMBL" id="RHA65863.1"/>
    </source>
</evidence>
<evidence type="ECO:0000313" key="11">
    <source>
        <dbReference type="Proteomes" id="UP000284465"/>
    </source>
</evidence>
<accession>A0A173T6R8</accession>
<dbReference type="EMBL" id="QSHO01000010">
    <property type="protein sequence ID" value="RHC16212.1"/>
    <property type="molecule type" value="Genomic_DNA"/>
</dbReference>
<reference evidence="8 9" key="2">
    <citation type="submission" date="2018-08" db="EMBL/GenBank/DDBJ databases">
        <title>A genome reference for cultivated species of the human gut microbiota.</title>
        <authorList>
            <person name="Zou Y."/>
            <person name="Xue W."/>
            <person name="Luo G."/>
        </authorList>
    </citation>
    <scope>NUCLEOTIDE SEQUENCE [LARGE SCALE GENOMIC DNA]</scope>
    <source>
        <strain evidence="6 9">AF31-21AC</strain>
        <strain evidence="5 10">AM22-21LB</strain>
        <strain evidence="4 8">AM37-1AC</strain>
        <strain evidence="3 11">AM43-11</strain>
    </source>
</reference>
<dbReference type="OrthoDB" id="2055330at2"/>
<dbReference type="Proteomes" id="UP000284051">
    <property type="component" value="Unassembled WGS sequence"/>
</dbReference>
<evidence type="ECO:0000313" key="4">
    <source>
        <dbReference type="EMBL" id="RHC16212.1"/>
    </source>
</evidence>
<protein>
    <submittedName>
        <fullName evidence="1">Uncharacterized protein</fullName>
    </submittedName>
</protein>
<dbReference type="Proteomes" id="UP000479531">
    <property type="component" value="Unassembled WGS sequence"/>
</dbReference>
<dbReference type="EMBL" id="QSFP01000015">
    <property type="protein sequence ID" value="RHA65863.1"/>
    <property type="molecule type" value="Genomic_DNA"/>
</dbReference>
<proteinExistence type="predicted"/>
<dbReference type="STRING" id="166486.ERS852572_01373"/>
<dbReference type="Proteomes" id="UP000283586">
    <property type="component" value="Unassembled WGS sequence"/>
</dbReference>
<dbReference type="Proteomes" id="UP000284465">
    <property type="component" value="Unassembled WGS sequence"/>
</dbReference>
<evidence type="ECO:0000313" key="2">
    <source>
        <dbReference type="EMBL" id="MVQ45599.1"/>
    </source>
</evidence>
<evidence type="ECO:0000313" key="5">
    <source>
        <dbReference type="EMBL" id="RHG29863.1"/>
    </source>
</evidence>
<evidence type="ECO:0000313" key="12">
    <source>
        <dbReference type="Proteomes" id="UP000479531"/>
    </source>
</evidence>
<sequence>MGKALILGKDTKHLDKDIELCRTTNERISDQAAQLLIENQIPFTRSFIKIPFFLREKYRGAHQFYVIHTNRNRYSQARHTLDHMDSVFRRRLIVSNY</sequence>
<evidence type="ECO:0000313" key="7">
    <source>
        <dbReference type="Proteomes" id="UP000095350"/>
    </source>
</evidence>
<dbReference type="AlphaFoldDB" id="A0A173T6R8"/>
<dbReference type="Proteomes" id="UP000283513">
    <property type="component" value="Unassembled WGS sequence"/>
</dbReference>
<dbReference type="EMBL" id="CYXZ01000009">
    <property type="protein sequence ID" value="CUM98434.1"/>
    <property type="molecule type" value="Genomic_DNA"/>
</dbReference>
<reference evidence="2 12" key="3">
    <citation type="submission" date="2019-10" db="EMBL/GenBank/DDBJ databases">
        <title>Roseburia spp. ameliorate alcoholic fatty liver via restoration of gut barrier function.</title>
        <authorList>
            <person name="Seo B."/>
            <person name="Ko G."/>
        </authorList>
    </citation>
    <scope>NUCLEOTIDE SEQUENCE [LARGE SCALE GENOMIC DNA]</scope>
    <source>
        <strain evidence="2 12">SNUG30017</strain>
    </source>
</reference>
<evidence type="ECO:0000313" key="10">
    <source>
        <dbReference type="Proteomes" id="UP000284051"/>
    </source>
</evidence>
<name>A0A173T6R8_9FIRM</name>
<evidence type="ECO:0000313" key="1">
    <source>
        <dbReference type="EMBL" id="CUM98434.1"/>
    </source>
</evidence>
<dbReference type="GeneID" id="61432177"/>